<organism evidence="2 3">
    <name type="scientific">Agrococcus terreus</name>
    <dbReference type="NCBI Taxonomy" id="574649"/>
    <lineage>
        <taxon>Bacteria</taxon>
        <taxon>Bacillati</taxon>
        <taxon>Actinomycetota</taxon>
        <taxon>Actinomycetes</taxon>
        <taxon>Micrococcales</taxon>
        <taxon>Microbacteriaceae</taxon>
        <taxon>Agrococcus</taxon>
    </lineage>
</organism>
<comment type="caution">
    <text evidence="2">The sequence shown here is derived from an EMBL/GenBank/DDBJ whole genome shotgun (WGS) entry which is preliminary data.</text>
</comment>
<dbReference type="Pfam" id="PF02796">
    <property type="entry name" value="HTH_7"/>
    <property type="match status" value="1"/>
</dbReference>
<evidence type="ECO:0000313" key="3">
    <source>
        <dbReference type="Proteomes" id="UP000626982"/>
    </source>
</evidence>
<dbReference type="EMBL" id="BMLM01000001">
    <property type="protein sequence ID" value="GGN85794.1"/>
    <property type="molecule type" value="Genomic_DNA"/>
</dbReference>
<protein>
    <recommendedName>
        <fullName evidence="1">Resolvase HTH domain-containing protein</fullName>
    </recommendedName>
</protein>
<accession>A0ABQ2KMK5</accession>
<feature type="domain" description="Resolvase HTH" evidence="1">
    <location>
        <begin position="11"/>
        <end position="42"/>
    </location>
</feature>
<proteinExistence type="predicted"/>
<reference evidence="3" key="1">
    <citation type="journal article" date="2019" name="Int. J. Syst. Evol. Microbiol.">
        <title>The Global Catalogue of Microorganisms (GCM) 10K type strain sequencing project: providing services to taxonomists for standard genome sequencing and annotation.</title>
        <authorList>
            <consortium name="The Broad Institute Genomics Platform"/>
            <consortium name="The Broad Institute Genome Sequencing Center for Infectious Disease"/>
            <person name="Wu L."/>
            <person name="Ma J."/>
        </authorList>
    </citation>
    <scope>NUCLEOTIDE SEQUENCE [LARGE SCALE GENOMIC DNA]</scope>
    <source>
        <strain evidence="3">CGMCC 1.6960</strain>
    </source>
</reference>
<dbReference type="Proteomes" id="UP000626982">
    <property type="component" value="Unassembled WGS sequence"/>
</dbReference>
<name>A0ABQ2KMK5_9MICO</name>
<evidence type="ECO:0000313" key="2">
    <source>
        <dbReference type="EMBL" id="GGN85794.1"/>
    </source>
</evidence>
<dbReference type="InterPro" id="IPR006120">
    <property type="entry name" value="Resolvase_HTH_dom"/>
</dbReference>
<keyword evidence="3" id="KW-1185">Reference proteome</keyword>
<evidence type="ECO:0000259" key="1">
    <source>
        <dbReference type="Pfam" id="PF02796"/>
    </source>
</evidence>
<sequence length="110" mass="12167">MDPRIARRPVEVVRRYSSGETSTALAEDFKVAKSTIVRILRENSVVVRRQPLTGKQVTMAKRLCESGLSLSEVADQMFVNQETMRVAIIGADVELRPPSGGRTEPNGEPK</sequence>
<gene>
    <name evidence="2" type="ORF">GCM10010968_18980</name>
</gene>
<dbReference type="Gene3D" id="1.10.10.60">
    <property type="entry name" value="Homeodomain-like"/>
    <property type="match status" value="1"/>
</dbReference>
<dbReference type="RefSeq" id="WP_188717914.1">
    <property type="nucleotide sequence ID" value="NZ_BAABBD010000005.1"/>
</dbReference>